<dbReference type="Pfam" id="PF01370">
    <property type="entry name" value="Epimerase"/>
    <property type="match status" value="1"/>
</dbReference>
<keyword evidence="1" id="KW-0472">Membrane</keyword>
<dbReference type="InterPro" id="IPR001509">
    <property type="entry name" value="Epimerase_deHydtase"/>
</dbReference>
<dbReference type="PANTHER" id="PTHR10491:SF4">
    <property type="entry name" value="METHIONINE ADENOSYLTRANSFERASE 2 SUBUNIT BETA"/>
    <property type="match status" value="1"/>
</dbReference>
<proteinExistence type="predicted"/>
<feature type="domain" description="NAD-dependent epimerase/dehydratase" evidence="2">
    <location>
        <begin position="505"/>
        <end position="646"/>
    </location>
</feature>
<dbReference type="VEuPathDB" id="FungiDB:BTJ68_00796"/>
<dbReference type="Proteomes" id="UP000281468">
    <property type="component" value="Unassembled WGS sequence"/>
</dbReference>
<keyword evidence="1" id="KW-0812">Transmembrane</keyword>
<dbReference type="GO" id="GO:0048270">
    <property type="term" value="F:methionine adenosyltransferase regulator activity"/>
    <property type="evidence" value="ECO:0007669"/>
    <property type="project" value="TreeGrafter"/>
</dbReference>
<evidence type="ECO:0000313" key="3">
    <source>
        <dbReference type="EMBL" id="RMY72190.1"/>
    </source>
</evidence>
<feature type="transmembrane region" description="Helical" evidence="1">
    <location>
        <begin position="447"/>
        <end position="465"/>
    </location>
</feature>
<evidence type="ECO:0000313" key="4">
    <source>
        <dbReference type="Proteomes" id="UP000281468"/>
    </source>
</evidence>
<dbReference type="Gene3D" id="3.40.50.720">
    <property type="entry name" value="NAD(P)-binding Rossmann-like Domain"/>
    <property type="match status" value="1"/>
</dbReference>
<dbReference type="SUPFAM" id="SSF51735">
    <property type="entry name" value="NAD(P)-binding Rossmann-fold domains"/>
    <property type="match status" value="1"/>
</dbReference>
<evidence type="ECO:0000259" key="2">
    <source>
        <dbReference type="Pfam" id="PF01370"/>
    </source>
</evidence>
<dbReference type="GO" id="GO:0048269">
    <property type="term" value="C:methionine adenosyltransferase complex"/>
    <property type="evidence" value="ECO:0007669"/>
    <property type="project" value="TreeGrafter"/>
</dbReference>
<feature type="transmembrane region" description="Helical" evidence="1">
    <location>
        <begin position="250"/>
        <end position="268"/>
    </location>
</feature>
<accession>A0A3M7E740</accession>
<dbReference type="VEuPathDB" id="FungiDB:BTJ68_11538"/>
<organism evidence="3 4">
    <name type="scientific">Hortaea werneckii</name>
    <name type="common">Black yeast</name>
    <name type="synonym">Cladosporium werneckii</name>
    <dbReference type="NCBI Taxonomy" id="91943"/>
    <lineage>
        <taxon>Eukaryota</taxon>
        <taxon>Fungi</taxon>
        <taxon>Dikarya</taxon>
        <taxon>Ascomycota</taxon>
        <taxon>Pezizomycotina</taxon>
        <taxon>Dothideomycetes</taxon>
        <taxon>Dothideomycetidae</taxon>
        <taxon>Mycosphaerellales</taxon>
        <taxon>Teratosphaeriaceae</taxon>
        <taxon>Hortaea</taxon>
    </lineage>
</organism>
<reference evidence="3 4" key="1">
    <citation type="journal article" date="2018" name="BMC Genomics">
        <title>Genomic evidence for intraspecific hybridization in a clonal and extremely halotolerant yeast.</title>
        <authorList>
            <person name="Gostincar C."/>
            <person name="Stajich J.E."/>
            <person name="Zupancic J."/>
            <person name="Zalar P."/>
            <person name="Gunde-Cimerman N."/>
        </authorList>
    </citation>
    <scope>NUCLEOTIDE SEQUENCE [LARGE SCALE GENOMIC DNA]</scope>
    <source>
        <strain evidence="3 4">EXF-171</strain>
    </source>
</reference>
<evidence type="ECO:0000256" key="1">
    <source>
        <dbReference type="SAM" id="Phobius"/>
    </source>
</evidence>
<protein>
    <recommendedName>
        <fullName evidence="2">NAD-dependent epimerase/dehydratase domain-containing protein</fullName>
    </recommendedName>
</protein>
<feature type="transmembrane region" description="Helical" evidence="1">
    <location>
        <begin position="217"/>
        <end position="238"/>
    </location>
</feature>
<gene>
    <name evidence="3" type="ORF">D0862_14495</name>
</gene>
<dbReference type="AlphaFoldDB" id="A0A3M7E740"/>
<dbReference type="InterPro" id="IPR005913">
    <property type="entry name" value="dTDP_dehydrorham_reduct"/>
</dbReference>
<name>A0A3M7E740_HORWE</name>
<feature type="transmembrane region" description="Helical" evidence="1">
    <location>
        <begin position="372"/>
        <end position="390"/>
    </location>
</feature>
<dbReference type="EMBL" id="QWIQ01000983">
    <property type="protein sequence ID" value="RMY72190.1"/>
    <property type="molecule type" value="Genomic_DNA"/>
</dbReference>
<sequence>MCAPQHIFIACHIAVEELEIWSAFEHPGVVEGAAVIQLVEGDDIVLRVLDNQMSDQPRCYEAFSSGDQYVSHIRKRSAATLAGGLLKTIETYLKDNLWFADVSQGAAPLQPRNAQRGPCAFGLLCFLPGQHLLLTCHILGSGVVAEAKAINMDDEKEGRHADEEQAFLPQPEVTDEQDATGIAWDKKYILSVLVNIGAAVGLVFVNKRIFEDEALRHAQVTFAALHFAITAATLYAVSVPRIGMFQRKRVPVLGILPLALAMIASVVLTNASLAFSSIQFYQVARVLTTPCVALLEYVVLGKKITIRASLTLIPVCVGVGIVSYFDTNAKASSTTRATSPLGVFFAFISLFATATYSVWIKKYHQTTGCESAQLLLNQAPVSVLVMLYIIPFSDDVTVWKTVSASTWSIILLFNIINRASPIASTVVGHAKTCLIIATGWVYSGKALADGSMVGIVLAVGGIIAYDRVMNDNERSLSFSVVTNKNEIIMSTATTSPARRFLIWGGATGWVGGHLEKLLISQGKDVHTTGVRMENQIEVQRVLDEVRPTHVINCAGKTGRPNVDWCEDHKLETIRANVIGTLILADECEKRGVHCTVMATGCIYASQYTPDHTHLTSPPFRETDPANFSGSFYSYTKSRVEDILKHYPSTLILRLRMPVSDDLHPRNFVTKITAYARVVNIPNSNSILYDLLPLAIAMAEHGETGVVNFTNPGAISHNEVLGLYREIVDPGFRWENFTLEEQAGVVKAGRSNCELDVTKLMGFVKKYQAEEGWEGEVPEISVAYRRCFERMREGLQSRGGALA</sequence>
<dbReference type="InterPro" id="IPR036291">
    <property type="entry name" value="NAD(P)-bd_dom_sf"/>
</dbReference>
<keyword evidence="1" id="KW-1133">Transmembrane helix</keyword>
<feature type="transmembrane region" description="Helical" evidence="1">
    <location>
        <begin position="188"/>
        <end position="205"/>
    </location>
</feature>
<feature type="transmembrane region" description="Helical" evidence="1">
    <location>
        <begin position="306"/>
        <end position="325"/>
    </location>
</feature>
<dbReference type="GO" id="GO:0006556">
    <property type="term" value="P:S-adenosylmethionine biosynthetic process"/>
    <property type="evidence" value="ECO:0007669"/>
    <property type="project" value="TreeGrafter"/>
</dbReference>
<feature type="transmembrane region" description="Helical" evidence="1">
    <location>
        <begin position="280"/>
        <end position="299"/>
    </location>
</feature>
<comment type="caution">
    <text evidence="3">The sequence shown here is derived from an EMBL/GenBank/DDBJ whole genome shotgun (WGS) entry which is preliminary data.</text>
</comment>
<feature type="transmembrane region" description="Helical" evidence="1">
    <location>
        <begin position="337"/>
        <end position="360"/>
    </location>
</feature>
<dbReference type="PANTHER" id="PTHR10491">
    <property type="entry name" value="DTDP-4-DEHYDRORHAMNOSE REDUCTASE"/>
    <property type="match status" value="1"/>
</dbReference>